<evidence type="ECO:0000259" key="4">
    <source>
        <dbReference type="Pfam" id="PF07726"/>
    </source>
</evidence>
<protein>
    <submittedName>
        <fullName evidence="6">MoxR-like ATPase</fullName>
    </submittedName>
</protein>
<dbReference type="Gene3D" id="3.40.50.300">
    <property type="entry name" value="P-loop containing nucleotide triphosphate hydrolases"/>
    <property type="match status" value="1"/>
</dbReference>
<dbReference type="RefSeq" id="WP_242659318.1">
    <property type="nucleotide sequence ID" value="NZ_FNKK01000002.1"/>
</dbReference>
<dbReference type="PANTHER" id="PTHR42759">
    <property type="entry name" value="MOXR FAMILY PROTEIN"/>
    <property type="match status" value="1"/>
</dbReference>
<keyword evidence="7" id="KW-1185">Reference proteome</keyword>
<dbReference type="Pfam" id="PF17863">
    <property type="entry name" value="AAA_lid_2"/>
    <property type="match status" value="1"/>
</dbReference>
<dbReference type="STRING" id="35622.SAMN04489764_3141"/>
<dbReference type="InterPro" id="IPR027417">
    <property type="entry name" value="P-loop_NTPase"/>
</dbReference>
<dbReference type="Proteomes" id="UP000217103">
    <property type="component" value="Unassembled WGS sequence"/>
</dbReference>
<keyword evidence="1" id="KW-0547">Nucleotide-binding</keyword>
<dbReference type="GO" id="GO:0005524">
    <property type="term" value="F:ATP binding"/>
    <property type="evidence" value="ECO:0007669"/>
    <property type="project" value="UniProtKB-KW"/>
</dbReference>
<sequence>MTEAAEPTPVETGRLERALFEVKRIIVGQDRMIERLFVAVLARGHCLLEGVPGIAKTLAADTVASVVGGTFARIQFTPDLVPADIVGTRVYRPSTESFNIELGPIMANIVLADEINRAPAKVQSALLEVMAERHVSIGGQTYPVPAPFLVLATQNPIESEGVYHLPEAQRDRFLLKVDVGYPSESEELAILYRMSVDPPRPQRILSPRELLELQDAAERVFVHHAVAEYVVRLVYATREPERFGLPDIAGTLAFGASPRATLGLVAAARALALLRGRQYVLPEDVRDIALDVIAHRLVLSFDGLADNVRPADIVNRVLEAVPQPQIAPHHREAA</sequence>
<feature type="domain" description="ATPase AAA-3" evidence="4">
    <location>
        <begin position="45"/>
        <end position="175"/>
    </location>
</feature>
<dbReference type="GO" id="GO:0016887">
    <property type="term" value="F:ATP hydrolysis activity"/>
    <property type="evidence" value="ECO:0007669"/>
    <property type="project" value="InterPro"/>
</dbReference>
<dbReference type="SUPFAM" id="SSF52540">
    <property type="entry name" value="P-loop containing nucleoside triphosphate hydrolases"/>
    <property type="match status" value="1"/>
</dbReference>
<dbReference type="PANTHER" id="PTHR42759:SF1">
    <property type="entry name" value="MAGNESIUM-CHELATASE SUBUNIT CHLD"/>
    <property type="match status" value="1"/>
</dbReference>
<reference evidence="6 7" key="1">
    <citation type="submission" date="2016-10" db="EMBL/GenBank/DDBJ databases">
        <authorList>
            <person name="de Groot N.N."/>
        </authorList>
    </citation>
    <scope>NUCLEOTIDE SEQUENCE [LARGE SCALE GENOMIC DNA]</scope>
    <source>
        <strain evidence="6 7">DSM 43794</strain>
    </source>
</reference>
<gene>
    <name evidence="6" type="ORF">SAMN04489764_3141</name>
</gene>
<dbReference type="Gene3D" id="1.10.8.80">
    <property type="entry name" value="Magnesium chelatase subunit I, C-Terminal domain"/>
    <property type="match status" value="1"/>
</dbReference>
<proteinExistence type="inferred from homology"/>
<comment type="similarity">
    <text evidence="3">Belongs to the MoxR family.</text>
</comment>
<dbReference type="FunFam" id="3.40.50.300:FF:000640">
    <property type="entry name" value="MoxR family ATPase"/>
    <property type="match status" value="1"/>
</dbReference>
<keyword evidence="2" id="KW-0067">ATP-binding</keyword>
<evidence type="ECO:0000313" key="7">
    <source>
        <dbReference type="Proteomes" id="UP000217103"/>
    </source>
</evidence>
<dbReference type="AlphaFoldDB" id="A0A1H1FRQ8"/>
<dbReference type="Pfam" id="PF07726">
    <property type="entry name" value="AAA_3"/>
    <property type="match status" value="1"/>
</dbReference>
<evidence type="ECO:0000256" key="1">
    <source>
        <dbReference type="ARBA" id="ARBA00022741"/>
    </source>
</evidence>
<dbReference type="EMBL" id="FNKK01000002">
    <property type="protein sequence ID" value="SDR03617.1"/>
    <property type="molecule type" value="Genomic_DNA"/>
</dbReference>
<evidence type="ECO:0000256" key="3">
    <source>
        <dbReference type="ARBA" id="ARBA00061607"/>
    </source>
</evidence>
<accession>A0A1H1FRQ8</accession>
<dbReference type="CDD" id="cd00009">
    <property type="entry name" value="AAA"/>
    <property type="match status" value="1"/>
</dbReference>
<dbReference type="InterPro" id="IPR011703">
    <property type="entry name" value="ATPase_AAA-3"/>
</dbReference>
<name>A0A1H1FRQ8_9ACTN</name>
<dbReference type="PIRSF" id="PIRSF002849">
    <property type="entry name" value="AAA_ATPase_chaperone_MoxR_prd"/>
    <property type="match status" value="1"/>
</dbReference>
<dbReference type="InterPro" id="IPR041628">
    <property type="entry name" value="ChlI/MoxR_AAA_lid"/>
</dbReference>
<dbReference type="InterPro" id="IPR050764">
    <property type="entry name" value="CbbQ/NirQ/NorQ/GpvN"/>
</dbReference>
<organism evidence="6 7">
    <name type="scientific">Thermostaphylospora chromogena</name>
    <dbReference type="NCBI Taxonomy" id="35622"/>
    <lineage>
        <taxon>Bacteria</taxon>
        <taxon>Bacillati</taxon>
        <taxon>Actinomycetota</taxon>
        <taxon>Actinomycetes</taxon>
        <taxon>Streptosporangiales</taxon>
        <taxon>Thermomonosporaceae</taxon>
        <taxon>Thermostaphylospora</taxon>
    </lineage>
</organism>
<evidence type="ECO:0000259" key="5">
    <source>
        <dbReference type="Pfam" id="PF17863"/>
    </source>
</evidence>
<evidence type="ECO:0000256" key="2">
    <source>
        <dbReference type="ARBA" id="ARBA00022840"/>
    </source>
</evidence>
<evidence type="ECO:0000313" key="6">
    <source>
        <dbReference type="EMBL" id="SDR03617.1"/>
    </source>
</evidence>
<feature type="domain" description="ChlI/MoxR AAA lid" evidence="5">
    <location>
        <begin position="251"/>
        <end position="316"/>
    </location>
</feature>